<dbReference type="RefSeq" id="WP_131299012.1">
    <property type="nucleotide sequence ID" value="NZ_JBHLST010000003.1"/>
</dbReference>
<keyword evidence="9" id="KW-0732">Signal</keyword>
<comment type="subcellular location">
    <subcellularLocation>
        <location evidence="1">Cell outer membrane</location>
    </subcellularLocation>
</comment>
<evidence type="ECO:0000256" key="8">
    <source>
        <dbReference type="SAM" id="Coils"/>
    </source>
</evidence>
<dbReference type="SUPFAM" id="SSF56954">
    <property type="entry name" value="Outer membrane efflux proteins (OEP)"/>
    <property type="match status" value="1"/>
</dbReference>
<evidence type="ECO:0000256" key="3">
    <source>
        <dbReference type="ARBA" id="ARBA00022448"/>
    </source>
</evidence>
<protein>
    <submittedName>
        <fullName evidence="10">Adhesin transport system outer membrane protein</fullName>
    </submittedName>
</protein>
<evidence type="ECO:0000313" key="11">
    <source>
        <dbReference type="Proteomes" id="UP000295169"/>
    </source>
</evidence>
<evidence type="ECO:0000256" key="2">
    <source>
        <dbReference type="ARBA" id="ARBA00007613"/>
    </source>
</evidence>
<dbReference type="Pfam" id="PF02321">
    <property type="entry name" value="OEP"/>
    <property type="match status" value="2"/>
</dbReference>
<evidence type="ECO:0000256" key="7">
    <source>
        <dbReference type="ARBA" id="ARBA00023237"/>
    </source>
</evidence>
<comment type="similarity">
    <text evidence="2">Belongs to the outer membrane factor (OMF) (TC 1.B.17) family.</text>
</comment>
<comment type="caution">
    <text evidence="10">The sequence shown here is derived from an EMBL/GenBank/DDBJ whole genome shotgun (WGS) entry which is preliminary data.</text>
</comment>
<feature type="chain" id="PRO_5020496149" evidence="9">
    <location>
        <begin position="21"/>
        <end position="448"/>
    </location>
</feature>
<keyword evidence="6" id="KW-0472">Membrane</keyword>
<dbReference type="Gene3D" id="1.20.1600.10">
    <property type="entry name" value="Outer membrane efflux proteins (OEP)"/>
    <property type="match status" value="1"/>
</dbReference>
<keyword evidence="7" id="KW-0998">Cell outer membrane</keyword>
<evidence type="ECO:0000256" key="5">
    <source>
        <dbReference type="ARBA" id="ARBA00022692"/>
    </source>
</evidence>
<proteinExistence type="inferred from homology"/>
<dbReference type="InterPro" id="IPR051906">
    <property type="entry name" value="TolC-like"/>
</dbReference>
<dbReference type="GO" id="GO:0015562">
    <property type="term" value="F:efflux transmembrane transporter activity"/>
    <property type="evidence" value="ECO:0007669"/>
    <property type="project" value="InterPro"/>
</dbReference>
<dbReference type="NCBIfam" id="TIGR01844">
    <property type="entry name" value="type_I_sec_TolC"/>
    <property type="match status" value="1"/>
</dbReference>
<dbReference type="InterPro" id="IPR010130">
    <property type="entry name" value="T1SS_OMP_TolC"/>
</dbReference>
<evidence type="ECO:0000256" key="6">
    <source>
        <dbReference type="ARBA" id="ARBA00023136"/>
    </source>
</evidence>
<name>A0A4R1PZS7_9GAMM</name>
<evidence type="ECO:0000313" key="10">
    <source>
        <dbReference type="EMBL" id="TCL34029.1"/>
    </source>
</evidence>
<dbReference type="InterPro" id="IPR003423">
    <property type="entry name" value="OMP_efflux"/>
</dbReference>
<dbReference type="GO" id="GO:1990281">
    <property type="term" value="C:efflux pump complex"/>
    <property type="evidence" value="ECO:0007669"/>
    <property type="project" value="TreeGrafter"/>
</dbReference>
<dbReference type="Proteomes" id="UP000295169">
    <property type="component" value="Unassembled WGS sequence"/>
</dbReference>
<evidence type="ECO:0000256" key="1">
    <source>
        <dbReference type="ARBA" id="ARBA00004442"/>
    </source>
</evidence>
<evidence type="ECO:0000256" key="4">
    <source>
        <dbReference type="ARBA" id="ARBA00022452"/>
    </source>
</evidence>
<dbReference type="AlphaFoldDB" id="A0A4R1PZS7"/>
<dbReference type="PANTHER" id="PTHR30026:SF22">
    <property type="entry name" value="OUTER MEMBRANE EFFLUX PROTEIN"/>
    <property type="match status" value="1"/>
</dbReference>
<keyword evidence="5" id="KW-0812">Transmembrane</keyword>
<gene>
    <name evidence="10" type="ORF">EV691_1022</name>
</gene>
<keyword evidence="4" id="KW-1134">Transmembrane beta strand</keyword>
<accession>A0A4R1PZS7</accession>
<dbReference type="GO" id="GO:0015288">
    <property type="term" value="F:porin activity"/>
    <property type="evidence" value="ECO:0007669"/>
    <property type="project" value="TreeGrafter"/>
</dbReference>
<evidence type="ECO:0000256" key="9">
    <source>
        <dbReference type="SAM" id="SignalP"/>
    </source>
</evidence>
<dbReference type="PANTHER" id="PTHR30026">
    <property type="entry name" value="OUTER MEMBRANE PROTEIN TOLC"/>
    <property type="match status" value="1"/>
</dbReference>
<feature type="signal peptide" evidence="9">
    <location>
        <begin position="1"/>
        <end position="20"/>
    </location>
</feature>
<organism evidence="10 11">
    <name type="scientific">Azotobacter chroococcum</name>
    <dbReference type="NCBI Taxonomy" id="353"/>
    <lineage>
        <taxon>Bacteria</taxon>
        <taxon>Pseudomonadati</taxon>
        <taxon>Pseudomonadota</taxon>
        <taxon>Gammaproteobacteria</taxon>
        <taxon>Pseudomonadales</taxon>
        <taxon>Pseudomonadaceae</taxon>
        <taxon>Azotobacter</taxon>
    </lineage>
</organism>
<keyword evidence="3" id="KW-0813">Transport</keyword>
<keyword evidence="8" id="KW-0175">Coiled coil</keyword>
<dbReference type="GO" id="GO:0009279">
    <property type="term" value="C:cell outer membrane"/>
    <property type="evidence" value="ECO:0007669"/>
    <property type="project" value="UniProtKB-SubCell"/>
</dbReference>
<feature type="coiled-coil region" evidence="8">
    <location>
        <begin position="181"/>
        <end position="208"/>
    </location>
</feature>
<reference evidence="10 11" key="1">
    <citation type="submission" date="2019-03" db="EMBL/GenBank/DDBJ databases">
        <title>Genomic Encyclopedia of Type Strains, Phase IV (KMG-IV): sequencing the most valuable type-strain genomes for metagenomic binning, comparative biology and taxonomic classification.</title>
        <authorList>
            <person name="Goeker M."/>
        </authorList>
    </citation>
    <scope>NUCLEOTIDE SEQUENCE [LARGE SCALE GENOMIC DNA]</scope>
    <source>
        <strain evidence="10 11">DSM 2286</strain>
    </source>
</reference>
<dbReference type="EMBL" id="SMMU01000002">
    <property type="protein sequence ID" value="TCL34029.1"/>
    <property type="molecule type" value="Genomic_DNA"/>
</dbReference>
<sequence>MKRFTALLPLALAISLPASGQTLQEAMRSALEYHPEVQSALNARLSVDERLKAAKGGYLPKVDLLMGYGWEGSDNPTTRGDGDHRKTLTRGESSLSLQQMLFDGFATDSEVARQRATVNSRALELMGVSQRTALKTAEVYLDVLRRQEFVRLAEYNLRSHERVYEQISQRSARGVGRMADQEQAEARLAQARNNLITEQTNLADAKVNYFSVVGRPAESLAPPEGLNGLVPEDLLAARQEMVQNNPFLRSSEADVDAADAQYQTARSTYYPRFDVELANGYNDDLDGTKGHDNSWQAMVRMRYNLFHGGSDKADIQSKAHQIDEARDIRNNTLRVLNEEIGLAWNAMRNAQQQYPISEQYAERARRVRDAYQQQFTIGERTLLDLLDSENELFTSSRRREDIRFTSMYSQYRVKAVMGSLIQSQGVVAPMAAAPMDDVRARVALPNID</sequence>